<accession>A0AAN9V0M9</accession>
<evidence type="ECO:0000313" key="12">
    <source>
        <dbReference type="Proteomes" id="UP001320420"/>
    </source>
</evidence>
<evidence type="ECO:0000256" key="6">
    <source>
        <dbReference type="ARBA" id="ARBA00022989"/>
    </source>
</evidence>
<dbReference type="GO" id="GO:0033617">
    <property type="term" value="P:mitochondrial respiratory chain complex IV assembly"/>
    <property type="evidence" value="ECO:0007669"/>
    <property type="project" value="InterPro"/>
</dbReference>
<evidence type="ECO:0000256" key="1">
    <source>
        <dbReference type="ARBA" id="ARBA00004273"/>
    </source>
</evidence>
<proteinExistence type="inferred from homology"/>
<feature type="compositionally biased region" description="Pro residues" evidence="10">
    <location>
        <begin position="15"/>
        <end position="26"/>
    </location>
</feature>
<reference evidence="11 12" key="1">
    <citation type="submission" date="2024-02" db="EMBL/GenBank/DDBJ databases">
        <title>De novo assembly and annotation of 12 fungi associated with fruit tree decline syndrome in Ontario, Canada.</title>
        <authorList>
            <person name="Sulman M."/>
            <person name="Ellouze W."/>
            <person name="Ilyukhin E."/>
        </authorList>
    </citation>
    <scope>NUCLEOTIDE SEQUENCE [LARGE SCALE GENOMIC DNA]</scope>
    <source>
        <strain evidence="11 12">M11/M66-122</strain>
    </source>
</reference>
<feature type="coiled-coil region" evidence="9">
    <location>
        <begin position="155"/>
        <end position="182"/>
    </location>
</feature>
<feature type="region of interest" description="Disordered" evidence="10">
    <location>
        <begin position="1"/>
        <end position="78"/>
    </location>
</feature>
<keyword evidence="8" id="KW-0472">Membrane</keyword>
<dbReference type="EMBL" id="JAKJXP020000002">
    <property type="protein sequence ID" value="KAK7757346.1"/>
    <property type="molecule type" value="Genomic_DNA"/>
</dbReference>
<evidence type="ECO:0000256" key="10">
    <source>
        <dbReference type="SAM" id="MobiDB-lite"/>
    </source>
</evidence>
<name>A0AAN9V0M9_9PEZI</name>
<dbReference type="InterPro" id="IPR022533">
    <property type="entry name" value="Cox20"/>
</dbReference>
<dbReference type="Pfam" id="PF12597">
    <property type="entry name" value="Cox20"/>
    <property type="match status" value="1"/>
</dbReference>
<organism evidence="11 12">
    <name type="scientific">Diatrype stigma</name>
    <dbReference type="NCBI Taxonomy" id="117547"/>
    <lineage>
        <taxon>Eukaryota</taxon>
        <taxon>Fungi</taxon>
        <taxon>Dikarya</taxon>
        <taxon>Ascomycota</taxon>
        <taxon>Pezizomycotina</taxon>
        <taxon>Sordariomycetes</taxon>
        <taxon>Xylariomycetidae</taxon>
        <taxon>Xylariales</taxon>
        <taxon>Diatrypaceae</taxon>
        <taxon>Diatrype</taxon>
    </lineage>
</organism>
<evidence type="ECO:0000313" key="11">
    <source>
        <dbReference type="EMBL" id="KAK7757346.1"/>
    </source>
</evidence>
<evidence type="ECO:0000256" key="7">
    <source>
        <dbReference type="ARBA" id="ARBA00023128"/>
    </source>
</evidence>
<dbReference type="PANTHER" id="PTHR31586">
    <property type="entry name" value="CYTOCHROME C OXIDASE PROTEIN 20"/>
    <property type="match status" value="1"/>
</dbReference>
<keyword evidence="5" id="KW-0999">Mitochondrion inner membrane</keyword>
<evidence type="ECO:0000256" key="3">
    <source>
        <dbReference type="ARBA" id="ARBA00017689"/>
    </source>
</evidence>
<protein>
    <recommendedName>
        <fullName evidence="3">Cytochrome c oxidase assembly protein COX20, mitochondrial</fullName>
    </recommendedName>
</protein>
<evidence type="ECO:0000256" key="9">
    <source>
        <dbReference type="SAM" id="Coils"/>
    </source>
</evidence>
<keyword evidence="9" id="KW-0175">Coiled coil</keyword>
<feature type="compositionally biased region" description="Basic and acidic residues" evidence="10">
    <location>
        <begin position="1"/>
        <end position="11"/>
    </location>
</feature>
<evidence type="ECO:0000256" key="5">
    <source>
        <dbReference type="ARBA" id="ARBA00022792"/>
    </source>
</evidence>
<comment type="caution">
    <text evidence="11">The sequence shown here is derived from an EMBL/GenBank/DDBJ whole genome shotgun (WGS) entry which is preliminary data.</text>
</comment>
<dbReference type="GO" id="GO:0005743">
    <property type="term" value="C:mitochondrial inner membrane"/>
    <property type="evidence" value="ECO:0007669"/>
    <property type="project" value="UniProtKB-SubCell"/>
</dbReference>
<evidence type="ECO:0000256" key="2">
    <source>
        <dbReference type="ARBA" id="ARBA00009575"/>
    </source>
</evidence>
<keyword evidence="6" id="KW-1133">Transmembrane helix</keyword>
<dbReference type="Proteomes" id="UP001320420">
    <property type="component" value="Unassembled WGS sequence"/>
</dbReference>
<keyword evidence="4" id="KW-0812">Transmembrane</keyword>
<comment type="similarity">
    <text evidence="2">Belongs to the COX20 family.</text>
</comment>
<evidence type="ECO:0000256" key="4">
    <source>
        <dbReference type="ARBA" id="ARBA00022692"/>
    </source>
</evidence>
<gene>
    <name evidence="11" type="ORF">SLS62_000358</name>
</gene>
<dbReference type="AlphaFoldDB" id="A0AAN9V0M9"/>
<evidence type="ECO:0000256" key="8">
    <source>
        <dbReference type="ARBA" id="ARBA00023136"/>
    </source>
</evidence>
<feature type="compositionally biased region" description="Polar residues" evidence="10">
    <location>
        <begin position="46"/>
        <end position="56"/>
    </location>
</feature>
<keyword evidence="7" id="KW-0496">Mitochondrion</keyword>
<sequence>MARDADHDRTDSIVSPPPGVRGPPPGAGAEPPEHVKKPQVYEIFHGSSNPESQDGVPTSRPEGGETQQPPAARPTLKDGIQTIKPDDFFSVHKIPCARQGLLTGIGAGAVVGAGRYIFGARIPKAANWAFGTFVLGSVIQFELCQAARYQEKAAMARAVEIIDRKKAEKAAAAEEAALLSREAQEKAAAAAKKSWYRFW</sequence>
<keyword evidence="12" id="KW-1185">Reference proteome</keyword>
<comment type="subcellular location">
    <subcellularLocation>
        <location evidence="1">Mitochondrion inner membrane</location>
    </subcellularLocation>
</comment>
<dbReference type="PANTHER" id="PTHR31586:SF1">
    <property type="entry name" value="CYTOCHROME C OXIDASE ASSEMBLY PROTEIN COX20, MITOCHONDRIAL"/>
    <property type="match status" value="1"/>
</dbReference>